<evidence type="ECO:0000313" key="8">
    <source>
        <dbReference type="Proteomes" id="UP000447545"/>
    </source>
</evidence>
<evidence type="ECO:0000313" key="7">
    <source>
        <dbReference type="EMBL" id="MTE27963.1"/>
    </source>
</evidence>
<feature type="transmembrane region" description="Helical" evidence="5">
    <location>
        <begin position="114"/>
        <end position="132"/>
    </location>
</feature>
<feature type="domain" description="Peptidase S54 rhomboid" evidence="6">
    <location>
        <begin position="51"/>
        <end position="185"/>
    </location>
</feature>
<comment type="caution">
    <text evidence="7">The sequence shown here is derived from an EMBL/GenBank/DDBJ whole genome shotgun (WGS) entry which is preliminary data.</text>
</comment>
<feature type="transmembrane region" description="Helical" evidence="5">
    <location>
        <begin position="164"/>
        <end position="183"/>
    </location>
</feature>
<sequence length="250" mass="29063">MSSQQQFRYSNSIIIYPILMVLLIWIVFWYQVSVDYGIKSFGIRPQKLEGLIGIFTSPFLHGDIDHLYNNSIPLLVLSLALFYFYNKIAWKVILYGILLSGFLTWIIGSSGNHIGASGLIYVLVSFIFFKGIFAKHYRLIALSLMVIFLYGSMIWYVFPIKEGMSWEGHLGGLITGLLFAVIFRKEIAKPERYKWEQPDYNEEDDPFMRHFDEDGNFIETLPEDEIEADSELENESATTIRYIFKKKVED</sequence>
<dbReference type="Pfam" id="PF01694">
    <property type="entry name" value="Rhomboid"/>
    <property type="match status" value="1"/>
</dbReference>
<keyword evidence="3 5" id="KW-1133">Transmembrane helix</keyword>
<dbReference type="GO" id="GO:0016020">
    <property type="term" value="C:membrane"/>
    <property type="evidence" value="ECO:0007669"/>
    <property type="project" value="UniProtKB-SubCell"/>
</dbReference>
<keyword evidence="7" id="KW-0378">Hydrolase</keyword>
<dbReference type="EMBL" id="WJYA01000008">
    <property type="protein sequence ID" value="MTE27963.1"/>
    <property type="molecule type" value="Genomic_DNA"/>
</dbReference>
<dbReference type="Proteomes" id="UP000447545">
    <property type="component" value="Unassembled WGS sequence"/>
</dbReference>
<name>A0A7K1GFS9_9FLAO</name>
<dbReference type="InterPro" id="IPR050925">
    <property type="entry name" value="Rhomboid_protease_S54"/>
</dbReference>
<keyword evidence="7" id="KW-0645">Protease</keyword>
<organism evidence="7 8">
    <name type="scientific">Winogradskyella ouciana</name>
    <dbReference type="NCBI Taxonomy" id="2608631"/>
    <lineage>
        <taxon>Bacteria</taxon>
        <taxon>Pseudomonadati</taxon>
        <taxon>Bacteroidota</taxon>
        <taxon>Flavobacteriia</taxon>
        <taxon>Flavobacteriales</taxon>
        <taxon>Flavobacteriaceae</taxon>
        <taxon>Winogradskyella</taxon>
    </lineage>
</organism>
<feature type="transmembrane region" description="Helical" evidence="5">
    <location>
        <begin position="139"/>
        <end position="158"/>
    </location>
</feature>
<dbReference type="PANTHER" id="PTHR43731:SF9">
    <property type="entry name" value="SLR1461 PROTEIN"/>
    <property type="match status" value="1"/>
</dbReference>
<dbReference type="GO" id="GO:0006508">
    <property type="term" value="P:proteolysis"/>
    <property type="evidence" value="ECO:0007669"/>
    <property type="project" value="UniProtKB-KW"/>
</dbReference>
<reference evidence="7 8" key="1">
    <citation type="submission" date="2019-11" db="EMBL/GenBank/DDBJ databases">
        <title>Winogradskyella ouciana sp. nov., isolated from the hadal seawater of the Mariana Trench.</title>
        <authorList>
            <person name="Liu R."/>
        </authorList>
    </citation>
    <scope>NUCLEOTIDE SEQUENCE [LARGE SCALE GENOMIC DNA]</scope>
    <source>
        <strain evidence="7 8">ZXX205</strain>
    </source>
</reference>
<evidence type="ECO:0000256" key="5">
    <source>
        <dbReference type="SAM" id="Phobius"/>
    </source>
</evidence>
<dbReference type="GO" id="GO:0004252">
    <property type="term" value="F:serine-type endopeptidase activity"/>
    <property type="evidence" value="ECO:0007669"/>
    <property type="project" value="InterPro"/>
</dbReference>
<dbReference type="RefSeq" id="WP_155089976.1">
    <property type="nucleotide sequence ID" value="NZ_WJYA01000008.1"/>
</dbReference>
<keyword evidence="2 5" id="KW-0812">Transmembrane</keyword>
<evidence type="ECO:0000256" key="3">
    <source>
        <dbReference type="ARBA" id="ARBA00022989"/>
    </source>
</evidence>
<dbReference type="SUPFAM" id="SSF144091">
    <property type="entry name" value="Rhomboid-like"/>
    <property type="match status" value="1"/>
</dbReference>
<evidence type="ECO:0000256" key="1">
    <source>
        <dbReference type="ARBA" id="ARBA00004141"/>
    </source>
</evidence>
<evidence type="ECO:0000256" key="4">
    <source>
        <dbReference type="ARBA" id="ARBA00023136"/>
    </source>
</evidence>
<feature type="transmembrane region" description="Helical" evidence="5">
    <location>
        <begin position="12"/>
        <end position="32"/>
    </location>
</feature>
<gene>
    <name evidence="7" type="ORF">F1003_13555</name>
</gene>
<keyword evidence="4 5" id="KW-0472">Membrane</keyword>
<comment type="subcellular location">
    <subcellularLocation>
        <location evidence="1">Membrane</location>
        <topology evidence="1">Multi-pass membrane protein</topology>
    </subcellularLocation>
</comment>
<dbReference type="PANTHER" id="PTHR43731">
    <property type="entry name" value="RHOMBOID PROTEASE"/>
    <property type="match status" value="1"/>
</dbReference>
<dbReference type="InterPro" id="IPR022764">
    <property type="entry name" value="Peptidase_S54_rhomboid_dom"/>
</dbReference>
<feature type="transmembrane region" description="Helical" evidence="5">
    <location>
        <begin position="92"/>
        <end position="108"/>
    </location>
</feature>
<proteinExistence type="predicted"/>
<evidence type="ECO:0000256" key="2">
    <source>
        <dbReference type="ARBA" id="ARBA00022692"/>
    </source>
</evidence>
<dbReference type="Gene3D" id="1.20.1540.10">
    <property type="entry name" value="Rhomboid-like"/>
    <property type="match status" value="1"/>
</dbReference>
<accession>A0A7K1GFS9</accession>
<dbReference type="AlphaFoldDB" id="A0A7K1GFS9"/>
<protein>
    <submittedName>
        <fullName evidence="7">Rhomboid family intramembrane serine protease</fullName>
    </submittedName>
</protein>
<dbReference type="InterPro" id="IPR035952">
    <property type="entry name" value="Rhomboid-like_sf"/>
</dbReference>
<evidence type="ECO:0000259" key="6">
    <source>
        <dbReference type="Pfam" id="PF01694"/>
    </source>
</evidence>
<feature type="transmembrane region" description="Helical" evidence="5">
    <location>
        <begin position="67"/>
        <end position="85"/>
    </location>
</feature>
<keyword evidence="8" id="KW-1185">Reference proteome</keyword>